<feature type="domain" description="AMP-dependent synthetase/ligase" evidence="8">
    <location>
        <begin position="2"/>
        <end position="380"/>
    </location>
</feature>
<name>A0A0C2J044_THEKT</name>
<organism evidence="9 10">
    <name type="scientific">Thelohanellus kitauei</name>
    <name type="common">Myxosporean</name>
    <dbReference type="NCBI Taxonomy" id="669202"/>
    <lineage>
        <taxon>Eukaryota</taxon>
        <taxon>Metazoa</taxon>
        <taxon>Cnidaria</taxon>
        <taxon>Myxozoa</taxon>
        <taxon>Myxosporea</taxon>
        <taxon>Bivalvulida</taxon>
        <taxon>Platysporina</taxon>
        <taxon>Myxobolidae</taxon>
        <taxon>Thelohanellus</taxon>
    </lineage>
</organism>
<dbReference type="InterPro" id="IPR042099">
    <property type="entry name" value="ANL_N_sf"/>
</dbReference>
<dbReference type="Pfam" id="PF00501">
    <property type="entry name" value="AMP-binding"/>
    <property type="match status" value="1"/>
</dbReference>
<comment type="catalytic activity">
    <reaction evidence="7">
        <text>a long-chain fatty acid + ATP + CoA = a long-chain fatty acyl-CoA + AMP + diphosphate</text>
        <dbReference type="Rhea" id="RHEA:15421"/>
        <dbReference type="ChEBI" id="CHEBI:30616"/>
        <dbReference type="ChEBI" id="CHEBI:33019"/>
        <dbReference type="ChEBI" id="CHEBI:57287"/>
        <dbReference type="ChEBI" id="CHEBI:57560"/>
        <dbReference type="ChEBI" id="CHEBI:83139"/>
        <dbReference type="ChEBI" id="CHEBI:456215"/>
        <dbReference type="EC" id="6.2.1.3"/>
    </reaction>
</comment>
<proteinExistence type="inferred from homology"/>
<dbReference type="Gene3D" id="3.40.50.12780">
    <property type="entry name" value="N-terminal domain of ligase-like"/>
    <property type="match status" value="1"/>
</dbReference>
<dbReference type="PROSITE" id="PS00455">
    <property type="entry name" value="AMP_BINDING"/>
    <property type="match status" value="1"/>
</dbReference>
<dbReference type="InterPro" id="IPR020845">
    <property type="entry name" value="AMP-binding_CS"/>
</dbReference>
<dbReference type="OMA" id="PEFGYSA"/>
<keyword evidence="4" id="KW-0443">Lipid metabolism</keyword>
<dbReference type="EMBL" id="JWZT01004982">
    <property type="protein sequence ID" value="KII62437.1"/>
    <property type="molecule type" value="Genomic_DNA"/>
</dbReference>
<evidence type="ECO:0000259" key="8">
    <source>
        <dbReference type="Pfam" id="PF00501"/>
    </source>
</evidence>
<evidence type="ECO:0000256" key="3">
    <source>
        <dbReference type="ARBA" id="ARBA00022741"/>
    </source>
</evidence>
<keyword evidence="10" id="KW-1185">Reference proteome</keyword>
<keyword evidence="5" id="KW-0067">ATP-binding</keyword>
<evidence type="ECO:0000313" key="10">
    <source>
        <dbReference type="Proteomes" id="UP000031668"/>
    </source>
</evidence>
<dbReference type="PANTHER" id="PTHR43272:SF83">
    <property type="entry name" value="ACYL-COA SYNTHETASE LONG-CHAIN, ISOFORM J"/>
    <property type="match status" value="1"/>
</dbReference>
<evidence type="ECO:0000256" key="2">
    <source>
        <dbReference type="ARBA" id="ARBA00022598"/>
    </source>
</evidence>
<dbReference type="OrthoDB" id="6017841at2759"/>
<dbReference type="EC" id="6.2.1.3" evidence="6"/>
<dbReference type="PANTHER" id="PTHR43272">
    <property type="entry name" value="LONG-CHAIN-FATTY-ACID--COA LIGASE"/>
    <property type="match status" value="1"/>
</dbReference>
<dbReference type="GO" id="GO:0016020">
    <property type="term" value="C:membrane"/>
    <property type="evidence" value="ECO:0007669"/>
    <property type="project" value="TreeGrafter"/>
</dbReference>
<evidence type="ECO:0000256" key="1">
    <source>
        <dbReference type="ARBA" id="ARBA00006432"/>
    </source>
</evidence>
<dbReference type="GO" id="GO:0005524">
    <property type="term" value="F:ATP binding"/>
    <property type="evidence" value="ECO:0007669"/>
    <property type="project" value="UniProtKB-KW"/>
</dbReference>
<dbReference type="PRINTS" id="PR00154">
    <property type="entry name" value="AMPBINDING"/>
</dbReference>
<dbReference type="SUPFAM" id="SSF56801">
    <property type="entry name" value="Acetyl-CoA synthetase-like"/>
    <property type="match status" value="1"/>
</dbReference>
<evidence type="ECO:0000313" key="9">
    <source>
        <dbReference type="EMBL" id="KII62437.1"/>
    </source>
</evidence>
<sequence>MALFTKTCPMWLMCAFALFQISSPVVTIYSTLSDENLVFALILSEAHAILVDSKSFERLIPLIKQIPSLKNVFCWVENQDSSKPNLPEDLQLEVVYVNIKMFTETPPPEDVQKIEPLHPGPNDLALIMYTSGTTGPPKGVMITHDNIISTIGITWPEREFWKGKVYLAYLPQAHILELIAESVMSLHGGSLGFGHPFTLFDNSPMIIPGTHGDAVALRPTFFATVPLLCDRIKKAALEKIEKSSEIKKIIFETAYNIKLNYLRAGLETPYLDKKIFKVFKDVLGGSASHAFIGGASLNRETEDFFSACFGRFKLAFGLTETCCAGALSNFDYWRTGNCGPITKCVELKLIPWEEGNYNPSDKNPRGEICISGKPVSSGYYKNQEETDKAFIKDEKTGKIWFRTGDIGEILPDGTLRIVDRRKDIIKLKHGEYLSLVRVEQIIIQLKLVDMVCVMPNADCDYLVALIVPNREFCKEFFSKLDKKYHKMHIEDLLKDENATSKLRDEIAKNLQEMKCLDKYETPKKFFILSDLWTAESGILTPSAKLRRPIIAEKYKHLIKPNQDTPI</sequence>
<keyword evidence="2" id="KW-0436">Ligase</keyword>
<reference evidence="9 10" key="1">
    <citation type="journal article" date="2014" name="Genome Biol. Evol.">
        <title>The genome of the myxosporean Thelohanellus kitauei shows adaptations to nutrient acquisition within its fish host.</title>
        <authorList>
            <person name="Yang Y."/>
            <person name="Xiong J."/>
            <person name="Zhou Z."/>
            <person name="Huo F."/>
            <person name="Miao W."/>
            <person name="Ran C."/>
            <person name="Liu Y."/>
            <person name="Zhang J."/>
            <person name="Feng J."/>
            <person name="Wang M."/>
            <person name="Wang M."/>
            <person name="Wang L."/>
            <person name="Yao B."/>
        </authorList>
    </citation>
    <scope>NUCLEOTIDE SEQUENCE [LARGE SCALE GENOMIC DNA]</scope>
    <source>
        <strain evidence="9">Wuqing</strain>
    </source>
</reference>
<comment type="caution">
    <text evidence="9">The sequence shown here is derived from an EMBL/GenBank/DDBJ whole genome shotgun (WGS) entry which is preliminary data.</text>
</comment>
<evidence type="ECO:0000256" key="7">
    <source>
        <dbReference type="ARBA" id="ARBA00036813"/>
    </source>
</evidence>
<keyword evidence="3" id="KW-0547">Nucleotide-binding</keyword>
<dbReference type="AlphaFoldDB" id="A0A0C2J044"/>
<dbReference type="Proteomes" id="UP000031668">
    <property type="component" value="Unassembled WGS sequence"/>
</dbReference>
<comment type="similarity">
    <text evidence="1">Belongs to the ATP-dependent AMP-binding enzyme family.</text>
</comment>
<dbReference type="InterPro" id="IPR020459">
    <property type="entry name" value="AMP-binding"/>
</dbReference>
<evidence type="ECO:0000256" key="4">
    <source>
        <dbReference type="ARBA" id="ARBA00022832"/>
    </source>
</evidence>
<accession>A0A0C2J044</accession>
<dbReference type="GO" id="GO:0005783">
    <property type="term" value="C:endoplasmic reticulum"/>
    <property type="evidence" value="ECO:0007669"/>
    <property type="project" value="TreeGrafter"/>
</dbReference>
<keyword evidence="4" id="KW-0276">Fatty acid metabolism</keyword>
<dbReference type="GO" id="GO:0004467">
    <property type="term" value="F:long-chain fatty acid-CoA ligase activity"/>
    <property type="evidence" value="ECO:0007669"/>
    <property type="project" value="UniProtKB-EC"/>
</dbReference>
<evidence type="ECO:0000256" key="6">
    <source>
        <dbReference type="ARBA" id="ARBA00026121"/>
    </source>
</evidence>
<protein>
    <recommendedName>
        <fullName evidence="6">long-chain-fatty-acid--CoA ligase</fullName>
        <ecNumber evidence="6">6.2.1.3</ecNumber>
    </recommendedName>
</protein>
<evidence type="ECO:0000256" key="5">
    <source>
        <dbReference type="ARBA" id="ARBA00022840"/>
    </source>
</evidence>
<gene>
    <name evidence="9" type="ORF">RF11_16247</name>
</gene>
<dbReference type="InterPro" id="IPR000873">
    <property type="entry name" value="AMP-dep_synth/lig_dom"/>
</dbReference>